<feature type="domain" description="DUF7066" evidence="4">
    <location>
        <begin position="124"/>
        <end position="156"/>
    </location>
</feature>
<organism evidence="5 6">
    <name type="scientific">Cherax quadricarinatus</name>
    <name type="common">Australian red claw crayfish</name>
    <dbReference type="NCBI Taxonomy" id="27406"/>
    <lineage>
        <taxon>Eukaryota</taxon>
        <taxon>Metazoa</taxon>
        <taxon>Ecdysozoa</taxon>
        <taxon>Arthropoda</taxon>
        <taxon>Crustacea</taxon>
        <taxon>Multicrustacea</taxon>
        <taxon>Malacostraca</taxon>
        <taxon>Eumalacostraca</taxon>
        <taxon>Eucarida</taxon>
        <taxon>Decapoda</taxon>
        <taxon>Pleocyemata</taxon>
        <taxon>Astacidea</taxon>
        <taxon>Parastacoidea</taxon>
        <taxon>Parastacidae</taxon>
        <taxon>Cherax</taxon>
    </lineage>
</organism>
<evidence type="ECO:0000256" key="3">
    <source>
        <dbReference type="SAM" id="MobiDB-lite"/>
    </source>
</evidence>
<name>A0AAW0XNE1_CHEQU</name>
<dbReference type="AlphaFoldDB" id="A0AAW0XNE1"/>
<feature type="compositionally biased region" description="Basic and acidic residues" evidence="3">
    <location>
        <begin position="173"/>
        <end position="184"/>
    </location>
</feature>
<reference evidence="5 6" key="1">
    <citation type="journal article" date="2024" name="BMC Genomics">
        <title>Genome assembly of redclaw crayfish (Cherax quadricarinatus) provides insights into its immune adaptation and hypoxia tolerance.</title>
        <authorList>
            <person name="Liu Z."/>
            <person name="Zheng J."/>
            <person name="Li H."/>
            <person name="Fang K."/>
            <person name="Wang S."/>
            <person name="He J."/>
            <person name="Zhou D."/>
            <person name="Weng S."/>
            <person name="Chi M."/>
            <person name="Gu Z."/>
            <person name="He J."/>
            <person name="Li F."/>
            <person name="Wang M."/>
        </authorList>
    </citation>
    <scope>NUCLEOTIDE SEQUENCE [LARGE SCALE GENOMIC DNA]</scope>
    <source>
        <strain evidence="5">ZL_2023a</strain>
    </source>
</reference>
<dbReference type="GO" id="GO:0003723">
    <property type="term" value="F:RNA binding"/>
    <property type="evidence" value="ECO:0007669"/>
    <property type="project" value="TreeGrafter"/>
</dbReference>
<dbReference type="GO" id="GO:0000398">
    <property type="term" value="P:mRNA splicing, via spliceosome"/>
    <property type="evidence" value="ECO:0007669"/>
    <property type="project" value="TreeGrafter"/>
</dbReference>
<dbReference type="GO" id="GO:0005634">
    <property type="term" value="C:nucleus"/>
    <property type="evidence" value="ECO:0007669"/>
    <property type="project" value="UniProtKB-SubCell"/>
</dbReference>
<keyword evidence="2" id="KW-0539">Nucleus</keyword>
<comment type="subcellular location">
    <subcellularLocation>
        <location evidence="1">Nucleus</location>
    </subcellularLocation>
</comment>
<dbReference type="PANTHER" id="PTHR13948:SF3">
    <property type="entry name" value="FI21118P1"/>
    <property type="match status" value="1"/>
</dbReference>
<gene>
    <name evidence="5" type="ORF">OTU49_002574</name>
</gene>
<dbReference type="Pfam" id="PF23217">
    <property type="entry name" value="DUF7066"/>
    <property type="match status" value="1"/>
</dbReference>
<evidence type="ECO:0000313" key="5">
    <source>
        <dbReference type="EMBL" id="KAK8741244.1"/>
    </source>
</evidence>
<comment type="caution">
    <text evidence="5">The sequence shown here is derived from an EMBL/GenBank/DDBJ whole genome shotgun (WGS) entry which is preliminary data.</text>
</comment>
<dbReference type="InterPro" id="IPR055494">
    <property type="entry name" value="DUF7066"/>
</dbReference>
<evidence type="ECO:0000259" key="4">
    <source>
        <dbReference type="Pfam" id="PF23217"/>
    </source>
</evidence>
<evidence type="ECO:0000256" key="2">
    <source>
        <dbReference type="ARBA" id="ARBA00023242"/>
    </source>
</evidence>
<dbReference type="EMBL" id="JARKIK010000031">
    <property type="protein sequence ID" value="KAK8741244.1"/>
    <property type="molecule type" value="Genomic_DNA"/>
</dbReference>
<keyword evidence="6" id="KW-1185">Reference proteome</keyword>
<evidence type="ECO:0000313" key="6">
    <source>
        <dbReference type="Proteomes" id="UP001445076"/>
    </source>
</evidence>
<feature type="region of interest" description="Disordered" evidence="3">
    <location>
        <begin position="1"/>
        <end position="36"/>
    </location>
</feature>
<dbReference type="Proteomes" id="UP001445076">
    <property type="component" value="Unassembled WGS sequence"/>
</dbReference>
<evidence type="ECO:0000256" key="1">
    <source>
        <dbReference type="ARBA" id="ARBA00004123"/>
    </source>
</evidence>
<feature type="region of interest" description="Disordered" evidence="3">
    <location>
        <begin position="155"/>
        <end position="210"/>
    </location>
</feature>
<proteinExistence type="predicted"/>
<feature type="compositionally biased region" description="Polar residues" evidence="3">
    <location>
        <begin position="200"/>
        <end position="210"/>
    </location>
</feature>
<accession>A0AAW0XNE1</accession>
<dbReference type="PANTHER" id="PTHR13948">
    <property type="entry name" value="RNA-BINDING PROTEIN"/>
    <property type="match status" value="1"/>
</dbReference>
<protein>
    <recommendedName>
        <fullName evidence="4">DUF7066 domain-containing protein</fullName>
    </recommendedName>
</protein>
<sequence length="210" mass="22430">MERWAKAQNKRNESSVISKVASAEPAGGAKGEGGGTGAADAAFAVLLERRDRASLVEKQAQVFHMHMKKEAPPILAGLKKSGLVAAYGGEGSDSEEESAAGLGNLSADDGRWEDKLVDCVKMACLLCKRQFPNKEALGRHVQLSDLHKTNLEAMKKSKGGENGGSAGLTSAQYRDRAKERRQKYGEPSVPAPNKLKVHTGSRTTPAFTLK</sequence>
<feature type="compositionally biased region" description="Basic and acidic residues" evidence="3">
    <location>
        <begin position="1"/>
        <end position="13"/>
    </location>
</feature>